<proteinExistence type="predicted"/>
<dbReference type="Proteomes" id="UP000242175">
    <property type="component" value="Chromosome small"/>
</dbReference>
<keyword evidence="2" id="KW-0808">Transferase</keyword>
<dbReference type="GO" id="GO:0042799">
    <property type="term" value="F:histone H4K20 methyltransferase activity"/>
    <property type="evidence" value="ECO:0007669"/>
    <property type="project" value="TreeGrafter"/>
</dbReference>
<dbReference type="InterPro" id="IPR001214">
    <property type="entry name" value="SET_dom"/>
</dbReference>
<evidence type="ECO:0000256" key="3">
    <source>
        <dbReference type="ARBA" id="ARBA00022691"/>
    </source>
</evidence>
<dbReference type="RefSeq" id="WP_089074047.1">
    <property type="nucleotide sequence ID" value="NZ_CBCSAM010000002.1"/>
</dbReference>
<evidence type="ECO:0000313" key="5">
    <source>
        <dbReference type="EMBL" id="ASK79139.1"/>
    </source>
</evidence>
<dbReference type="PANTHER" id="PTHR46402:SF2">
    <property type="entry name" value="HISTONE-LYSINE N-TRIMETHYLTRANSFERASE SMYD5"/>
    <property type="match status" value="1"/>
</dbReference>
<gene>
    <name evidence="5" type="ORF">CF386_08705</name>
</gene>
<protein>
    <recommendedName>
        <fullName evidence="4">SET domain-containing protein</fullName>
    </recommendedName>
</protein>
<dbReference type="SUPFAM" id="SSF82199">
    <property type="entry name" value="SET domain"/>
    <property type="match status" value="1"/>
</dbReference>
<feature type="domain" description="SET" evidence="4">
    <location>
        <begin position="1"/>
        <end position="188"/>
    </location>
</feature>
<name>A0A220VFL9_9GAMM</name>
<keyword evidence="3" id="KW-0949">S-adenosyl-L-methionine</keyword>
<dbReference type="PANTHER" id="PTHR46402">
    <property type="entry name" value="SET AND MYND DOMAIN-CONTAINING PROTEIN 5"/>
    <property type="match status" value="1"/>
</dbReference>
<evidence type="ECO:0000256" key="1">
    <source>
        <dbReference type="ARBA" id="ARBA00022603"/>
    </source>
</evidence>
<evidence type="ECO:0000313" key="6">
    <source>
        <dbReference type="Proteomes" id="UP000242175"/>
    </source>
</evidence>
<evidence type="ECO:0000256" key="2">
    <source>
        <dbReference type="ARBA" id="ARBA00022679"/>
    </source>
</evidence>
<sequence length="224" mass="25572">MVLNTNNVMIGNIKYGEGLIATKNIKKGDVVLVEKCNVFTILQYKDFMDPACDSCFLVRAIVTDNKNKVNFDSFNLKSNQSNSYVPSKDDMRFLKKLSKRTGKPLNKLIEIWEIVCAHHIKVILLQYNEVKKIRLQLSKYINKGNHSCDPNTIVKSHLNSSEDFNSKTVKLIASKDINEGDEITFSYIDEHFSNYDFNTRQQTLQSSCGFSCQCSKCESEVLCL</sequence>
<accession>A0A220VFL9</accession>
<reference evidence="5 6" key="1">
    <citation type="journal article" date="2016" name="Int. J. Syst. Evol. Microbiol.">
        <title>Paraphotobacterium marinum gen. nov., sp. nov., a member of the family Vibrionaceae, isolated from surface seawater.</title>
        <authorList>
            <person name="Huang Z."/>
            <person name="Dong C."/>
            <person name="Shao Z."/>
        </authorList>
    </citation>
    <scope>NUCLEOTIDE SEQUENCE [LARGE SCALE GENOMIC DNA]</scope>
    <source>
        <strain evidence="5 6">NSCS20N07D</strain>
    </source>
</reference>
<dbReference type="GO" id="GO:0045814">
    <property type="term" value="P:negative regulation of gene expression, epigenetic"/>
    <property type="evidence" value="ECO:0007669"/>
    <property type="project" value="TreeGrafter"/>
</dbReference>
<organism evidence="5 6">
    <name type="scientific">Paraphotobacterium marinum</name>
    <dbReference type="NCBI Taxonomy" id="1755811"/>
    <lineage>
        <taxon>Bacteria</taxon>
        <taxon>Pseudomonadati</taxon>
        <taxon>Pseudomonadota</taxon>
        <taxon>Gammaproteobacteria</taxon>
        <taxon>Vibrionales</taxon>
        <taxon>Vibrionaceae</taxon>
        <taxon>Paraphotobacterium</taxon>
    </lineage>
</organism>
<dbReference type="GO" id="GO:0032259">
    <property type="term" value="P:methylation"/>
    <property type="evidence" value="ECO:0007669"/>
    <property type="project" value="UniProtKB-KW"/>
</dbReference>
<dbReference type="EMBL" id="CP022356">
    <property type="protein sequence ID" value="ASK79139.1"/>
    <property type="molecule type" value="Genomic_DNA"/>
</dbReference>
<dbReference type="Gene3D" id="2.170.270.10">
    <property type="entry name" value="SET domain"/>
    <property type="match status" value="1"/>
</dbReference>
<dbReference type="PROSITE" id="PS50280">
    <property type="entry name" value="SET"/>
    <property type="match status" value="1"/>
</dbReference>
<dbReference type="AlphaFoldDB" id="A0A220VFL9"/>
<dbReference type="Pfam" id="PF00856">
    <property type="entry name" value="SET"/>
    <property type="match status" value="1"/>
</dbReference>
<dbReference type="OrthoDB" id="9790349at2"/>
<dbReference type="InterPro" id="IPR046341">
    <property type="entry name" value="SET_dom_sf"/>
</dbReference>
<keyword evidence="6" id="KW-1185">Reference proteome</keyword>
<evidence type="ECO:0000259" key="4">
    <source>
        <dbReference type="PROSITE" id="PS50280"/>
    </source>
</evidence>
<dbReference type="SMART" id="SM00317">
    <property type="entry name" value="SET"/>
    <property type="match status" value="1"/>
</dbReference>
<dbReference type="KEGG" id="pmai:CF386_08705"/>
<keyword evidence="1" id="KW-0489">Methyltransferase</keyword>